<feature type="transmembrane region" description="Helical" evidence="3">
    <location>
        <begin position="50"/>
        <end position="68"/>
    </location>
</feature>
<keyword evidence="3" id="KW-1133">Transmembrane helix</keyword>
<dbReference type="EC" id="2.7.7.65" evidence="1"/>
<keyword evidence="6" id="KW-1185">Reference proteome</keyword>
<dbReference type="InterPro" id="IPR050469">
    <property type="entry name" value="Diguanylate_Cyclase"/>
</dbReference>
<evidence type="ECO:0000256" key="1">
    <source>
        <dbReference type="ARBA" id="ARBA00012528"/>
    </source>
</evidence>
<feature type="domain" description="GGDEF" evidence="4">
    <location>
        <begin position="106"/>
        <end position="236"/>
    </location>
</feature>
<protein>
    <recommendedName>
        <fullName evidence="1">diguanylate cyclase</fullName>
        <ecNumber evidence="1">2.7.7.65</ecNumber>
    </recommendedName>
</protein>
<evidence type="ECO:0000313" key="5">
    <source>
        <dbReference type="EMBL" id="NDV00805.1"/>
    </source>
</evidence>
<dbReference type="Gene3D" id="3.30.70.270">
    <property type="match status" value="1"/>
</dbReference>
<name>A0A6B2JS45_9RHOB</name>
<reference evidence="5 6" key="1">
    <citation type="submission" date="2020-02" db="EMBL/GenBank/DDBJ databases">
        <title>Pseudoroseicyclus tamarix, sp. nov., isolated from offshore sediment of a Tamarix chinensis forest.</title>
        <authorList>
            <person name="Gai Y."/>
        </authorList>
    </citation>
    <scope>NUCLEOTIDE SEQUENCE [LARGE SCALE GENOMIC DNA]</scope>
    <source>
        <strain evidence="5 6">CLL3-39</strain>
    </source>
</reference>
<evidence type="ECO:0000256" key="3">
    <source>
        <dbReference type="SAM" id="Phobius"/>
    </source>
</evidence>
<evidence type="ECO:0000256" key="2">
    <source>
        <dbReference type="ARBA" id="ARBA00034247"/>
    </source>
</evidence>
<sequence>MTKLIRILAPQSRLGFVMRLLALLAAIVALNLLVDLSITGLDGYNLYGDVLLPVLVATPFTVLALLLVQHLVRLQSSLAELAGTDMLTGLPNRRQFFALAEGEGELQGTLILIDIDHFKRINDTYGHQVGDLCLGAVGRHLRATVRERDLVARIGGEEFAVYLTGAGMEMAERIGHRVIAELPVETDLAAGIVLTASAGAAESWPGATLSELMSAADGALYRAKAEGRARLVFAVAPGPAPG</sequence>
<dbReference type="NCBIfam" id="TIGR00254">
    <property type="entry name" value="GGDEF"/>
    <property type="match status" value="1"/>
</dbReference>
<dbReference type="FunFam" id="3.30.70.270:FF:000001">
    <property type="entry name" value="Diguanylate cyclase domain protein"/>
    <property type="match status" value="1"/>
</dbReference>
<dbReference type="InterPro" id="IPR029787">
    <property type="entry name" value="Nucleotide_cyclase"/>
</dbReference>
<dbReference type="InterPro" id="IPR000160">
    <property type="entry name" value="GGDEF_dom"/>
</dbReference>
<dbReference type="PANTHER" id="PTHR45138:SF9">
    <property type="entry name" value="DIGUANYLATE CYCLASE DGCM-RELATED"/>
    <property type="match status" value="1"/>
</dbReference>
<feature type="transmembrane region" description="Helical" evidence="3">
    <location>
        <begin position="20"/>
        <end position="38"/>
    </location>
</feature>
<dbReference type="GO" id="GO:1902201">
    <property type="term" value="P:negative regulation of bacterial-type flagellum-dependent cell motility"/>
    <property type="evidence" value="ECO:0007669"/>
    <property type="project" value="TreeGrafter"/>
</dbReference>
<dbReference type="EMBL" id="JAAGAB010000002">
    <property type="protein sequence ID" value="NDV00805.1"/>
    <property type="molecule type" value="Genomic_DNA"/>
</dbReference>
<dbReference type="PANTHER" id="PTHR45138">
    <property type="entry name" value="REGULATORY COMPONENTS OF SENSORY TRANSDUCTION SYSTEM"/>
    <property type="match status" value="1"/>
</dbReference>
<comment type="caution">
    <text evidence="5">The sequence shown here is derived from an EMBL/GenBank/DDBJ whole genome shotgun (WGS) entry which is preliminary data.</text>
</comment>
<evidence type="ECO:0000313" key="6">
    <source>
        <dbReference type="Proteomes" id="UP000474757"/>
    </source>
</evidence>
<dbReference type="SUPFAM" id="SSF55073">
    <property type="entry name" value="Nucleotide cyclase"/>
    <property type="match status" value="1"/>
</dbReference>
<proteinExistence type="predicted"/>
<gene>
    <name evidence="5" type="ORF">GZA08_07455</name>
</gene>
<keyword evidence="3" id="KW-0812">Transmembrane</keyword>
<dbReference type="Pfam" id="PF00990">
    <property type="entry name" value="GGDEF"/>
    <property type="match status" value="1"/>
</dbReference>
<organism evidence="5 6">
    <name type="scientific">Pseudoroseicyclus tamaricis</name>
    <dbReference type="NCBI Taxonomy" id="2705421"/>
    <lineage>
        <taxon>Bacteria</taxon>
        <taxon>Pseudomonadati</taxon>
        <taxon>Pseudomonadota</taxon>
        <taxon>Alphaproteobacteria</taxon>
        <taxon>Rhodobacterales</taxon>
        <taxon>Paracoccaceae</taxon>
        <taxon>Pseudoroseicyclus</taxon>
    </lineage>
</organism>
<accession>A0A6B2JS45</accession>
<dbReference type="RefSeq" id="WP_163891643.1">
    <property type="nucleotide sequence ID" value="NZ_JAAFYS010000002.1"/>
</dbReference>
<dbReference type="AlphaFoldDB" id="A0A6B2JS45"/>
<comment type="catalytic activity">
    <reaction evidence="2">
        <text>2 GTP = 3',3'-c-di-GMP + 2 diphosphate</text>
        <dbReference type="Rhea" id="RHEA:24898"/>
        <dbReference type="ChEBI" id="CHEBI:33019"/>
        <dbReference type="ChEBI" id="CHEBI:37565"/>
        <dbReference type="ChEBI" id="CHEBI:58805"/>
        <dbReference type="EC" id="2.7.7.65"/>
    </reaction>
</comment>
<dbReference type="GO" id="GO:0043709">
    <property type="term" value="P:cell adhesion involved in single-species biofilm formation"/>
    <property type="evidence" value="ECO:0007669"/>
    <property type="project" value="TreeGrafter"/>
</dbReference>
<dbReference type="GO" id="GO:0052621">
    <property type="term" value="F:diguanylate cyclase activity"/>
    <property type="evidence" value="ECO:0007669"/>
    <property type="project" value="UniProtKB-EC"/>
</dbReference>
<dbReference type="PROSITE" id="PS50887">
    <property type="entry name" value="GGDEF"/>
    <property type="match status" value="1"/>
</dbReference>
<evidence type="ECO:0000259" key="4">
    <source>
        <dbReference type="PROSITE" id="PS50887"/>
    </source>
</evidence>
<dbReference type="GO" id="GO:0005886">
    <property type="term" value="C:plasma membrane"/>
    <property type="evidence" value="ECO:0007669"/>
    <property type="project" value="TreeGrafter"/>
</dbReference>
<dbReference type="SMART" id="SM00267">
    <property type="entry name" value="GGDEF"/>
    <property type="match status" value="1"/>
</dbReference>
<dbReference type="Proteomes" id="UP000474757">
    <property type="component" value="Unassembled WGS sequence"/>
</dbReference>
<dbReference type="CDD" id="cd01949">
    <property type="entry name" value="GGDEF"/>
    <property type="match status" value="1"/>
</dbReference>
<keyword evidence="3" id="KW-0472">Membrane</keyword>
<dbReference type="InterPro" id="IPR043128">
    <property type="entry name" value="Rev_trsase/Diguanyl_cyclase"/>
</dbReference>